<comment type="caution">
    <text evidence="2">The sequence shown here is derived from an EMBL/GenBank/DDBJ whole genome shotgun (WGS) entry which is preliminary data.</text>
</comment>
<evidence type="ECO:0000313" key="3">
    <source>
        <dbReference type="EMBL" id="CAF4627546.1"/>
    </source>
</evidence>
<feature type="non-terminal residue" evidence="2">
    <location>
        <position position="158"/>
    </location>
</feature>
<feature type="compositionally biased region" description="Basic and acidic residues" evidence="1">
    <location>
        <begin position="44"/>
        <end position="56"/>
    </location>
</feature>
<protein>
    <submittedName>
        <fullName evidence="2">Uncharacterized protein</fullName>
    </submittedName>
</protein>
<reference evidence="2" key="1">
    <citation type="submission" date="2021-02" db="EMBL/GenBank/DDBJ databases">
        <authorList>
            <person name="Nowell W R."/>
        </authorList>
    </citation>
    <scope>NUCLEOTIDE SEQUENCE</scope>
</reference>
<dbReference type="AlphaFoldDB" id="A0A815W235"/>
<dbReference type="Proteomes" id="UP000681967">
    <property type="component" value="Unassembled WGS sequence"/>
</dbReference>
<organism evidence="2 4">
    <name type="scientific">Rotaria magnacalcarata</name>
    <dbReference type="NCBI Taxonomy" id="392030"/>
    <lineage>
        <taxon>Eukaryota</taxon>
        <taxon>Metazoa</taxon>
        <taxon>Spiralia</taxon>
        <taxon>Gnathifera</taxon>
        <taxon>Rotifera</taxon>
        <taxon>Eurotatoria</taxon>
        <taxon>Bdelloidea</taxon>
        <taxon>Philodinida</taxon>
        <taxon>Philodinidae</taxon>
        <taxon>Rotaria</taxon>
    </lineage>
</organism>
<evidence type="ECO:0000256" key="1">
    <source>
        <dbReference type="SAM" id="MobiDB-lite"/>
    </source>
</evidence>
<proteinExistence type="predicted"/>
<feature type="compositionally biased region" description="Acidic residues" evidence="1">
    <location>
        <begin position="57"/>
        <end position="73"/>
    </location>
</feature>
<feature type="region of interest" description="Disordered" evidence="1">
    <location>
        <begin position="38"/>
        <end position="77"/>
    </location>
</feature>
<name>A0A815W235_9BILA</name>
<dbReference type="Proteomes" id="UP000663855">
    <property type="component" value="Unassembled WGS sequence"/>
</dbReference>
<accession>A0A815W235</accession>
<evidence type="ECO:0000313" key="4">
    <source>
        <dbReference type="Proteomes" id="UP000663855"/>
    </source>
</evidence>
<evidence type="ECO:0000313" key="2">
    <source>
        <dbReference type="EMBL" id="CAF1535360.1"/>
    </source>
</evidence>
<dbReference type="EMBL" id="CAJOBH010104006">
    <property type="protein sequence ID" value="CAF4627546.1"/>
    <property type="molecule type" value="Genomic_DNA"/>
</dbReference>
<dbReference type="EMBL" id="CAJNOV010013925">
    <property type="protein sequence ID" value="CAF1535360.1"/>
    <property type="molecule type" value="Genomic_DNA"/>
</dbReference>
<sequence>MTAFDVAANDEIRQLFIRPKCGSKRFCNDDDSTNQKKLFTVIHGDQKGSENKKHDDDKDDDNGDDDDDDDDDDSPSKKWVDLVADENYIRGLQISQAVGETLFGSSLARSITFVMFNHLLGDQFRHSENEASVRDFLLRLIDMHVTRNDPEYDKTCEL</sequence>
<gene>
    <name evidence="3" type="ORF">BYL167_LOCUS41227</name>
    <name evidence="2" type="ORF">CJN711_LOCUS29324</name>
</gene>